<comment type="caution">
    <text evidence="2">The sequence shown here is derived from an EMBL/GenBank/DDBJ whole genome shotgun (WGS) entry which is preliminary data.</text>
</comment>
<gene>
    <name evidence="2" type="ORF">EVAR_85794_1</name>
</gene>
<feature type="region of interest" description="Disordered" evidence="1">
    <location>
        <begin position="1"/>
        <end position="39"/>
    </location>
</feature>
<dbReference type="EMBL" id="BGZK01000209">
    <property type="protein sequence ID" value="GBP28595.1"/>
    <property type="molecule type" value="Genomic_DNA"/>
</dbReference>
<accession>A0A4C1UQ89</accession>
<dbReference type="OrthoDB" id="10017160at2759"/>
<dbReference type="Proteomes" id="UP000299102">
    <property type="component" value="Unassembled WGS sequence"/>
</dbReference>
<evidence type="ECO:0000313" key="2">
    <source>
        <dbReference type="EMBL" id="GBP28595.1"/>
    </source>
</evidence>
<reference evidence="2 3" key="1">
    <citation type="journal article" date="2019" name="Commun. Biol.">
        <title>The bagworm genome reveals a unique fibroin gene that provides high tensile strength.</title>
        <authorList>
            <person name="Kono N."/>
            <person name="Nakamura H."/>
            <person name="Ohtoshi R."/>
            <person name="Tomita M."/>
            <person name="Numata K."/>
            <person name="Arakawa K."/>
        </authorList>
    </citation>
    <scope>NUCLEOTIDE SEQUENCE [LARGE SCALE GENOMIC DNA]</scope>
</reference>
<evidence type="ECO:0008006" key="4">
    <source>
        <dbReference type="Google" id="ProtNLM"/>
    </source>
</evidence>
<organism evidence="2 3">
    <name type="scientific">Eumeta variegata</name>
    <name type="common">Bagworm moth</name>
    <name type="synonym">Eumeta japonica</name>
    <dbReference type="NCBI Taxonomy" id="151549"/>
    <lineage>
        <taxon>Eukaryota</taxon>
        <taxon>Metazoa</taxon>
        <taxon>Ecdysozoa</taxon>
        <taxon>Arthropoda</taxon>
        <taxon>Hexapoda</taxon>
        <taxon>Insecta</taxon>
        <taxon>Pterygota</taxon>
        <taxon>Neoptera</taxon>
        <taxon>Endopterygota</taxon>
        <taxon>Lepidoptera</taxon>
        <taxon>Glossata</taxon>
        <taxon>Ditrysia</taxon>
        <taxon>Tineoidea</taxon>
        <taxon>Psychidae</taxon>
        <taxon>Oiketicinae</taxon>
        <taxon>Eumeta</taxon>
    </lineage>
</organism>
<protein>
    <recommendedName>
        <fullName evidence="4">Histone-lysine N-methyltransferase SETMAR</fullName>
    </recommendedName>
</protein>
<evidence type="ECO:0000313" key="3">
    <source>
        <dbReference type="Proteomes" id="UP000299102"/>
    </source>
</evidence>
<name>A0A4C1UQ89_EUMVA</name>
<dbReference type="AlphaFoldDB" id="A0A4C1UQ89"/>
<sequence>MKPGSSIRSESKQESMQWTKKEKGRRRNSRHERQSYRSDVESYRAECCFTRQCICPHGAVSRQTLKDTGFSELDHPPYSPDLAQRLFPFPI</sequence>
<proteinExistence type="predicted"/>
<evidence type="ECO:0000256" key="1">
    <source>
        <dbReference type="SAM" id="MobiDB-lite"/>
    </source>
</evidence>
<keyword evidence="3" id="KW-1185">Reference proteome</keyword>